<keyword evidence="2 6" id="KW-0349">Heme</keyword>
<dbReference type="InterPro" id="IPR009056">
    <property type="entry name" value="Cyt_c-like_dom"/>
</dbReference>
<dbReference type="SUPFAM" id="SSF46626">
    <property type="entry name" value="Cytochrome c"/>
    <property type="match status" value="1"/>
</dbReference>
<evidence type="ECO:0000256" key="1">
    <source>
        <dbReference type="ARBA" id="ARBA00022448"/>
    </source>
</evidence>
<evidence type="ECO:0000259" key="7">
    <source>
        <dbReference type="PROSITE" id="PS51007"/>
    </source>
</evidence>
<accession>A0A927F4U4</accession>
<dbReference type="PANTHER" id="PTHR35008">
    <property type="entry name" value="BLL4482 PROTEIN-RELATED"/>
    <property type="match status" value="1"/>
</dbReference>
<dbReference type="InterPro" id="IPR036909">
    <property type="entry name" value="Cyt_c-like_dom_sf"/>
</dbReference>
<evidence type="ECO:0000313" key="8">
    <source>
        <dbReference type="EMBL" id="MBD5778419.1"/>
    </source>
</evidence>
<keyword evidence="5 6" id="KW-0408">Iron</keyword>
<dbReference type="GO" id="GO:0005506">
    <property type="term" value="F:iron ion binding"/>
    <property type="evidence" value="ECO:0007669"/>
    <property type="project" value="InterPro"/>
</dbReference>
<keyword evidence="4" id="KW-0249">Electron transport</keyword>
<dbReference type="PROSITE" id="PS51007">
    <property type="entry name" value="CYTC"/>
    <property type="match status" value="1"/>
</dbReference>
<reference evidence="8" key="1">
    <citation type="submission" date="2020-09" db="EMBL/GenBank/DDBJ databases">
        <title>Pelagicoccus enzymogenes sp. nov. with an EPS production, isolated from marine sediment.</title>
        <authorList>
            <person name="Feng X."/>
        </authorList>
    </citation>
    <scope>NUCLEOTIDE SEQUENCE</scope>
    <source>
        <strain evidence="8">NFK12</strain>
    </source>
</reference>
<keyword evidence="1" id="KW-0813">Transport</keyword>
<name>A0A927F4U4_9BACT</name>
<dbReference type="Pfam" id="PF13442">
    <property type="entry name" value="Cytochrome_CBB3"/>
    <property type="match status" value="1"/>
</dbReference>
<keyword evidence="9" id="KW-1185">Reference proteome</keyword>
<feature type="domain" description="Cytochrome c" evidence="7">
    <location>
        <begin position="14"/>
        <end position="104"/>
    </location>
</feature>
<dbReference type="GO" id="GO:0020037">
    <property type="term" value="F:heme binding"/>
    <property type="evidence" value="ECO:0007669"/>
    <property type="project" value="InterPro"/>
</dbReference>
<sequence>MEAYKNRPKEPEGPIVYDGSKIYAQQCVACHQGQGQGLPGAFPPLAGSEWVTGAPEISIKVLLHGLGGEIQVKGNTYNGAMPAFGAVLNDAEIAAVISHIRGSWDNGAGEVTEEQVATIRADIGSRGAWTAAELAEYF</sequence>
<dbReference type="Proteomes" id="UP000622317">
    <property type="component" value="Unassembled WGS sequence"/>
</dbReference>
<dbReference type="InterPro" id="IPR008168">
    <property type="entry name" value="Cyt_C_IC"/>
</dbReference>
<dbReference type="Gene3D" id="1.10.760.10">
    <property type="entry name" value="Cytochrome c-like domain"/>
    <property type="match status" value="1"/>
</dbReference>
<evidence type="ECO:0000313" key="9">
    <source>
        <dbReference type="Proteomes" id="UP000622317"/>
    </source>
</evidence>
<protein>
    <submittedName>
        <fullName evidence="8">Cytochrome c</fullName>
    </submittedName>
</protein>
<comment type="caution">
    <text evidence="8">The sequence shown here is derived from an EMBL/GenBank/DDBJ whole genome shotgun (WGS) entry which is preliminary data.</text>
</comment>
<evidence type="ECO:0000256" key="3">
    <source>
        <dbReference type="ARBA" id="ARBA00022723"/>
    </source>
</evidence>
<dbReference type="GO" id="GO:0009055">
    <property type="term" value="F:electron transfer activity"/>
    <property type="evidence" value="ECO:0007669"/>
    <property type="project" value="InterPro"/>
</dbReference>
<keyword evidence="3 6" id="KW-0479">Metal-binding</keyword>
<dbReference type="AlphaFoldDB" id="A0A927F4U4"/>
<evidence type="ECO:0000256" key="6">
    <source>
        <dbReference type="PROSITE-ProRule" id="PRU00433"/>
    </source>
</evidence>
<organism evidence="8 9">
    <name type="scientific">Pelagicoccus enzymogenes</name>
    <dbReference type="NCBI Taxonomy" id="2773457"/>
    <lineage>
        <taxon>Bacteria</taxon>
        <taxon>Pseudomonadati</taxon>
        <taxon>Verrucomicrobiota</taxon>
        <taxon>Opitutia</taxon>
        <taxon>Puniceicoccales</taxon>
        <taxon>Pelagicoccaceae</taxon>
        <taxon>Pelagicoccus</taxon>
    </lineage>
</organism>
<dbReference type="InterPro" id="IPR051459">
    <property type="entry name" value="Cytochrome_c-type_DH"/>
</dbReference>
<gene>
    <name evidence="8" type="ORF">IEN85_02865</name>
</gene>
<dbReference type="PANTHER" id="PTHR35008:SF8">
    <property type="entry name" value="ALCOHOL DEHYDROGENASE CYTOCHROME C SUBUNIT"/>
    <property type="match status" value="1"/>
</dbReference>
<proteinExistence type="predicted"/>
<evidence type="ECO:0000256" key="2">
    <source>
        <dbReference type="ARBA" id="ARBA00022617"/>
    </source>
</evidence>
<dbReference type="PRINTS" id="PR00605">
    <property type="entry name" value="CYTCHROMECIC"/>
</dbReference>
<evidence type="ECO:0000256" key="4">
    <source>
        <dbReference type="ARBA" id="ARBA00022982"/>
    </source>
</evidence>
<dbReference type="EMBL" id="JACYFG010000006">
    <property type="protein sequence ID" value="MBD5778419.1"/>
    <property type="molecule type" value="Genomic_DNA"/>
</dbReference>
<evidence type="ECO:0000256" key="5">
    <source>
        <dbReference type="ARBA" id="ARBA00023004"/>
    </source>
</evidence>